<evidence type="ECO:0000259" key="3">
    <source>
        <dbReference type="SMART" id="SM00482"/>
    </source>
</evidence>
<organism evidence="4">
    <name type="scientific">Siphoviridae sp. ctZF426</name>
    <dbReference type="NCBI Taxonomy" id="2827580"/>
    <lineage>
        <taxon>Viruses</taxon>
        <taxon>Duplodnaviria</taxon>
        <taxon>Heunggongvirae</taxon>
        <taxon>Uroviricota</taxon>
        <taxon>Caudoviricetes</taxon>
    </lineage>
</organism>
<dbReference type="GO" id="GO:0003887">
    <property type="term" value="F:DNA-directed DNA polymerase activity"/>
    <property type="evidence" value="ECO:0007669"/>
    <property type="project" value="InterPro"/>
</dbReference>
<protein>
    <submittedName>
        <fullName evidence="4">DNA polymerase</fullName>
    </submittedName>
</protein>
<dbReference type="Pfam" id="PF00476">
    <property type="entry name" value="DNA_pol_A"/>
    <property type="match status" value="1"/>
</dbReference>
<dbReference type="GO" id="GO:0003677">
    <property type="term" value="F:DNA binding"/>
    <property type="evidence" value="ECO:0007669"/>
    <property type="project" value="InterPro"/>
</dbReference>
<dbReference type="PANTHER" id="PTHR10133">
    <property type="entry name" value="DNA POLYMERASE I"/>
    <property type="match status" value="1"/>
</dbReference>
<dbReference type="Gene3D" id="1.10.150.20">
    <property type="entry name" value="5' to 3' exonuclease, C-terminal subdomain"/>
    <property type="match status" value="1"/>
</dbReference>
<evidence type="ECO:0000256" key="1">
    <source>
        <dbReference type="ARBA" id="ARBA00022705"/>
    </source>
</evidence>
<sequence length="655" mass="69312">MCDSSIGASCGPVAWAHDKNSLRWMIAAIQMSSEVVLHLETADDPDGPFAFPGGRGRLVLAALTVPDENEKYDWEGRGFRPTTWVVPLDHPESPLKGVWRQVLGLMARTVRDDRRPLAGVDVKRSCRLVAGCTGVDLSEFVSWDAGAAARLESAGADGDGGRVSVSAPPVAAGFAEVGEAAAARAFGAWVEECRQRRRMFVPGQAGGVRAVAPVGGDEERAARLGGVAERVVMPTVAAVAKVELRGFMLDIKWVEERVEVERGVRDEAAGRLLERVGAAPLASVEGGVSSASSSGWFRRLMGRAVAAGEVCVDEVTAGGVPRWSKGVLSRQARAGSVVAGLVLEHRAAVRRLAFLRSWAAARCGDGAVRASYRVGGAVTGRLSSSGPNMQQVPVGLRGAFVPRRGCVLVGLDYSQLELRVAAFLSRCVPMIEALRRGDDLHCLLAARVAGKDPGEVTVLERRRAKAGNFGLLYGMGVEGFRGFALSSFGVELSVGEARLLRDGFFGVWVGMREWQERVVRGARGCGFVVSPVGRVRWLPGLFSSDGGVVGRAERCALNSPVQGFGSDLTCLAVASFLGVLPGCGPVGGAHVVAVVHDEVVVEVEEGCWERVLGECRRRMEDVGGLLGPLDCGVDVPFVVGARVGSRWGLGDVWCG</sequence>
<dbReference type="GO" id="GO:0006302">
    <property type="term" value="P:double-strand break repair"/>
    <property type="evidence" value="ECO:0007669"/>
    <property type="project" value="TreeGrafter"/>
</dbReference>
<keyword evidence="2" id="KW-1194">Viral DNA replication</keyword>
<reference evidence="4" key="1">
    <citation type="journal article" date="2021" name="Proc. Natl. Acad. Sci. U.S.A.">
        <title>A Catalog of Tens of Thousands of Viruses from Human Metagenomes Reveals Hidden Associations with Chronic Diseases.</title>
        <authorList>
            <person name="Tisza M.J."/>
            <person name="Buck C.B."/>
        </authorList>
    </citation>
    <scope>NUCLEOTIDE SEQUENCE</scope>
    <source>
        <strain evidence="4">CtZF426</strain>
    </source>
</reference>
<accession>A0A8S5RSA3</accession>
<evidence type="ECO:0000313" key="4">
    <source>
        <dbReference type="EMBL" id="DAE92359.1"/>
    </source>
</evidence>
<dbReference type="PRINTS" id="PR00868">
    <property type="entry name" value="DNAPOLI"/>
</dbReference>
<dbReference type="InterPro" id="IPR043502">
    <property type="entry name" value="DNA/RNA_pol_sf"/>
</dbReference>
<dbReference type="InterPro" id="IPR001098">
    <property type="entry name" value="DNA-dir_DNA_pol_A_palm_dom"/>
</dbReference>
<dbReference type="InterPro" id="IPR002298">
    <property type="entry name" value="DNA_polymerase_A"/>
</dbReference>
<feature type="domain" description="DNA-directed DNA polymerase family A palm" evidence="3">
    <location>
        <begin position="396"/>
        <end position="607"/>
    </location>
</feature>
<dbReference type="SMART" id="SM00482">
    <property type="entry name" value="POLAc"/>
    <property type="match status" value="1"/>
</dbReference>
<evidence type="ECO:0000256" key="2">
    <source>
        <dbReference type="ARBA" id="ARBA00023109"/>
    </source>
</evidence>
<dbReference type="GO" id="GO:0006261">
    <property type="term" value="P:DNA-templated DNA replication"/>
    <property type="evidence" value="ECO:0007669"/>
    <property type="project" value="InterPro"/>
</dbReference>
<dbReference type="SUPFAM" id="SSF56672">
    <property type="entry name" value="DNA/RNA polymerases"/>
    <property type="match status" value="1"/>
</dbReference>
<keyword evidence="1" id="KW-0235">DNA replication</keyword>
<proteinExistence type="predicted"/>
<name>A0A8S5RSA3_9CAUD</name>
<dbReference type="EMBL" id="BK057799">
    <property type="protein sequence ID" value="DAE92359.1"/>
    <property type="molecule type" value="Genomic_DNA"/>
</dbReference>
<dbReference type="PANTHER" id="PTHR10133:SF27">
    <property type="entry name" value="DNA POLYMERASE NU"/>
    <property type="match status" value="1"/>
</dbReference>
<dbReference type="Gene3D" id="3.30.70.370">
    <property type="match status" value="1"/>
</dbReference>
<dbReference type="GO" id="GO:0039693">
    <property type="term" value="P:viral DNA genome replication"/>
    <property type="evidence" value="ECO:0007669"/>
    <property type="project" value="UniProtKB-KW"/>
</dbReference>